<reference evidence="2" key="1">
    <citation type="journal article" date="2020" name="Mol. Plant Microbe Interact.">
        <title>Genome Sequence of the Biocontrol Agent Coniothyrium minitans strain Conio (IMI 134523).</title>
        <authorList>
            <person name="Patel D."/>
            <person name="Shittu T.A."/>
            <person name="Baroncelli R."/>
            <person name="Muthumeenakshi S."/>
            <person name="Osborne T.H."/>
            <person name="Janganan T.K."/>
            <person name="Sreenivasaprasad S."/>
        </authorList>
    </citation>
    <scope>NUCLEOTIDE SEQUENCE</scope>
    <source>
        <strain evidence="2">Conio</strain>
    </source>
</reference>
<dbReference type="EMBL" id="WJXW01000013">
    <property type="protein sequence ID" value="KAF9731077.1"/>
    <property type="molecule type" value="Genomic_DNA"/>
</dbReference>
<dbReference type="Proteomes" id="UP000756921">
    <property type="component" value="Unassembled WGS sequence"/>
</dbReference>
<dbReference type="InterPro" id="IPR056409">
    <property type="entry name" value="Ig_CYK3_C"/>
</dbReference>
<protein>
    <submittedName>
        <fullName evidence="2">Variant SH3 domain-containing protein</fullName>
    </submittedName>
</protein>
<accession>A0A9P6KLN9</accession>
<dbReference type="Pfam" id="PF24584">
    <property type="entry name" value="Ig_CYK3_C"/>
    <property type="match status" value="1"/>
</dbReference>
<sequence>MKPAKLAVQTPSGKIIRLTRKSEHMSGTNDGDGSSWETVIKIGEKGTWRGLVLADRSARWCVFAQWECA</sequence>
<gene>
    <name evidence="2" type="ORF">PMIN01_11036</name>
</gene>
<dbReference type="AlphaFoldDB" id="A0A9P6KLN9"/>
<keyword evidence="3" id="KW-1185">Reference proteome</keyword>
<evidence type="ECO:0000313" key="2">
    <source>
        <dbReference type="EMBL" id="KAF9731077.1"/>
    </source>
</evidence>
<evidence type="ECO:0000259" key="1">
    <source>
        <dbReference type="Pfam" id="PF24584"/>
    </source>
</evidence>
<proteinExistence type="predicted"/>
<organism evidence="2 3">
    <name type="scientific">Paraphaeosphaeria minitans</name>
    <dbReference type="NCBI Taxonomy" id="565426"/>
    <lineage>
        <taxon>Eukaryota</taxon>
        <taxon>Fungi</taxon>
        <taxon>Dikarya</taxon>
        <taxon>Ascomycota</taxon>
        <taxon>Pezizomycotina</taxon>
        <taxon>Dothideomycetes</taxon>
        <taxon>Pleosporomycetidae</taxon>
        <taxon>Pleosporales</taxon>
        <taxon>Massarineae</taxon>
        <taxon>Didymosphaeriaceae</taxon>
        <taxon>Paraphaeosphaeria</taxon>
    </lineage>
</organism>
<dbReference type="OrthoDB" id="6129702at2759"/>
<feature type="domain" description="CYK3 C-terminal Ig-like" evidence="1">
    <location>
        <begin position="2"/>
        <end position="68"/>
    </location>
</feature>
<evidence type="ECO:0000313" key="3">
    <source>
        <dbReference type="Proteomes" id="UP000756921"/>
    </source>
</evidence>
<comment type="caution">
    <text evidence="2">The sequence shown here is derived from an EMBL/GenBank/DDBJ whole genome shotgun (WGS) entry which is preliminary data.</text>
</comment>
<name>A0A9P6KLN9_9PLEO</name>